<feature type="transmembrane region" description="Helical" evidence="8">
    <location>
        <begin position="382"/>
        <end position="404"/>
    </location>
</feature>
<reference evidence="11" key="1">
    <citation type="submission" date="2015-06" db="EMBL/GenBank/DDBJ databases">
        <authorList>
            <person name="Lim Y.L."/>
            <person name="Ee R."/>
            <person name="Yong D."/>
            <person name="How K.Y."/>
            <person name="Yin W.F."/>
            <person name="Chan K.G."/>
        </authorList>
    </citation>
    <scope>NUCLEOTIDE SEQUENCE [LARGE SCALE GENOMIC DNA]</scope>
    <source>
        <strain evidence="11">DSM 25325</strain>
    </source>
</reference>
<dbReference type="InterPro" id="IPR020846">
    <property type="entry name" value="MFS_dom"/>
</dbReference>
<dbReference type="RefSeq" id="WP_047212867.1">
    <property type="nucleotide sequence ID" value="NZ_CP011568.3"/>
</dbReference>
<feature type="transmembrane region" description="Helical" evidence="8">
    <location>
        <begin position="299"/>
        <end position="315"/>
    </location>
</feature>
<evidence type="ECO:0000256" key="7">
    <source>
        <dbReference type="ARBA" id="ARBA00023136"/>
    </source>
</evidence>
<dbReference type="GO" id="GO:0022857">
    <property type="term" value="F:transmembrane transporter activity"/>
    <property type="evidence" value="ECO:0007669"/>
    <property type="project" value="InterPro"/>
</dbReference>
<feature type="transmembrane region" description="Helical" evidence="8">
    <location>
        <begin position="96"/>
        <end position="114"/>
    </location>
</feature>
<dbReference type="Pfam" id="PF07690">
    <property type="entry name" value="MFS_1"/>
    <property type="match status" value="1"/>
</dbReference>
<feature type="transmembrane region" description="Helical" evidence="8">
    <location>
        <begin position="68"/>
        <end position="87"/>
    </location>
</feature>
<evidence type="ECO:0000313" key="11">
    <source>
        <dbReference type="Proteomes" id="UP000036700"/>
    </source>
</evidence>
<evidence type="ECO:0000256" key="5">
    <source>
        <dbReference type="ARBA" id="ARBA00022692"/>
    </source>
</evidence>
<evidence type="ECO:0000256" key="3">
    <source>
        <dbReference type="ARBA" id="ARBA00022448"/>
    </source>
</evidence>
<dbReference type="AlphaFoldDB" id="A0A0G3ERJ1"/>
<dbReference type="OrthoDB" id="63984at2"/>
<dbReference type="PANTHER" id="PTHR43271">
    <property type="entry name" value="BLL2771 PROTEIN"/>
    <property type="match status" value="1"/>
</dbReference>
<keyword evidence="7 8" id="KW-0472">Membrane</keyword>
<proteinExistence type="inferred from homology"/>
<dbReference type="GO" id="GO:0005886">
    <property type="term" value="C:plasma membrane"/>
    <property type="evidence" value="ECO:0007669"/>
    <property type="project" value="UniProtKB-SubCell"/>
</dbReference>
<dbReference type="STRING" id="445709.ABW99_02885"/>
<dbReference type="InterPro" id="IPR036259">
    <property type="entry name" value="MFS_trans_sf"/>
</dbReference>
<keyword evidence="6 8" id="KW-1133">Transmembrane helix</keyword>
<sequence>MSSLPTDSFAPSGATPPAGVTRGTRRYTHISWAMFFGGFATFAQLYCMQSLLPLLATHFDITPARSSLAVSASTLTMAGGLLVTCLLSDSISRKRLMCAALFSSSLLTIVSAFTPGFASLIAICALKGLALSGLPAIAMAYLSEEVEHGSLGMSMGLYISGNILGGMVGRVGSALLADVFSWRVAVAVIGVSCFLMSLQFVRGLPPSQRFTPRRAPVSDIVRQARRHLKDPALLGLYLFAGLMMGSFVSVYNYLGFRLEAPPFGLPQAVIGMIFSMYLIGVMGSFIAGPLSDRLGRHRMLWLLVALALCGLLLTLSQQLGWVIGGLALFTFGFFGGHTVASSWVGQHAREGRAAASALYLFFYYMGSTVLGTYTGVVMHGSGWHGVVALLSVALLISLAVSLAMRRAFMRKG</sequence>
<dbReference type="Gene3D" id="1.20.1250.20">
    <property type="entry name" value="MFS general substrate transporter like domains"/>
    <property type="match status" value="1"/>
</dbReference>
<keyword evidence="11" id="KW-1185">Reference proteome</keyword>
<evidence type="ECO:0000256" key="4">
    <source>
        <dbReference type="ARBA" id="ARBA00022475"/>
    </source>
</evidence>
<dbReference type="SUPFAM" id="SSF103473">
    <property type="entry name" value="MFS general substrate transporter"/>
    <property type="match status" value="1"/>
</dbReference>
<accession>A0A0G3ERJ1</accession>
<dbReference type="EMBL" id="CP011568">
    <property type="protein sequence ID" value="AKJ67331.1"/>
    <property type="molecule type" value="Genomic_DNA"/>
</dbReference>
<dbReference type="KEGG" id="ptx:ABW99_02885"/>
<evidence type="ECO:0000256" key="6">
    <source>
        <dbReference type="ARBA" id="ARBA00022989"/>
    </source>
</evidence>
<dbReference type="PANTHER" id="PTHR43271:SF1">
    <property type="entry name" value="INNER MEMBRANE TRANSPORT PROTEIN YNFM"/>
    <property type="match status" value="1"/>
</dbReference>
<feature type="transmembrane region" description="Helical" evidence="8">
    <location>
        <begin position="182"/>
        <end position="204"/>
    </location>
</feature>
<dbReference type="InterPro" id="IPR011701">
    <property type="entry name" value="MFS"/>
</dbReference>
<evidence type="ECO:0000256" key="8">
    <source>
        <dbReference type="SAM" id="Phobius"/>
    </source>
</evidence>
<evidence type="ECO:0000256" key="2">
    <source>
        <dbReference type="ARBA" id="ARBA00008335"/>
    </source>
</evidence>
<dbReference type="PATRIC" id="fig|445709.3.peg.624"/>
<keyword evidence="5 8" id="KW-0812">Transmembrane</keyword>
<keyword evidence="3" id="KW-0813">Transport</keyword>
<evidence type="ECO:0000313" key="10">
    <source>
        <dbReference type="EMBL" id="AKJ67331.1"/>
    </source>
</evidence>
<evidence type="ECO:0000256" key="1">
    <source>
        <dbReference type="ARBA" id="ARBA00004651"/>
    </source>
</evidence>
<name>A0A0G3ERJ1_9BURK</name>
<keyword evidence="4" id="KW-1003">Cell membrane</keyword>
<feature type="transmembrane region" description="Helical" evidence="8">
    <location>
        <begin position="357"/>
        <end position="376"/>
    </location>
</feature>
<feature type="domain" description="Major facilitator superfamily (MFS) profile" evidence="9">
    <location>
        <begin position="30"/>
        <end position="409"/>
    </location>
</feature>
<gene>
    <name evidence="10" type="ORF">ABW99_02885</name>
</gene>
<organism evidence="10 11">
    <name type="scientific">Pandoraea thiooxydans</name>
    <dbReference type="NCBI Taxonomy" id="445709"/>
    <lineage>
        <taxon>Bacteria</taxon>
        <taxon>Pseudomonadati</taxon>
        <taxon>Pseudomonadota</taxon>
        <taxon>Betaproteobacteria</taxon>
        <taxon>Burkholderiales</taxon>
        <taxon>Burkholderiaceae</taxon>
        <taxon>Pandoraea</taxon>
    </lineage>
</organism>
<protein>
    <recommendedName>
        <fullName evidence="9">Major facilitator superfamily (MFS) profile domain-containing protein</fullName>
    </recommendedName>
</protein>
<feature type="transmembrane region" description="Helical" evidence="8">
    <location>
        <begin position="321"/>
        <end position="345"/>
    </location>
</feature>
<dbReference type="PROSITE" id="PS50850">
    <property type="entry name" value="MFS"/>
    <property type="match status" value="1"/>
</dbReference>
<feature type="transmembrane region" description="Helical" evidence="8">
    <location>
        <begin position="32"/>
        <end position="56"/>
    </location>
</feature>
<comment type="similarity">
    <text evidence="2">Belongs to the major facilitator superfamily.</text>
</comment>
<dbReference type="CDD" id="cd17324">
    <property type="entry name" value="MFS_NepI_like"/>
    <property type="match status" value="1"/>
</dbReference>
<dbReference type="Proteomes" id="UP000036700">
    <property type="component" value="Chromosome"/>
</dbReference>
<evidence type="ECO:0000259" key="9">
    <source>
        <dbReference type="PROSITE" id="PS50850"/>
    </source>
</evidence>
<feature type="transmembrane region" description="Helical" evidence="8">
    <location>
        <begin position="265"/>
        <end position="287"/>
    </location>
</feature>
<feature type="transmembrane region" description="Helical" evidence="8">
    <location>
        <begin position="232"/>
        <end position="253"/>
    </location>
</feature>
<comment type="subcellular location">
    <subcellularLocation>
        <location evidence="1">Cell membrane</location>
        <topology evidence="1">Multi-pass membrane protein</topology>
    </subcellularLocation>
</comment>